<sequence length="302" mass="32223">MSAAPATGIPFHIGRGAVSASIAPVGAALRAVTVDGVDLVPGYPDELPTPAACGVVLVPWPNRVRAGAWSQRDRSYQLALSEPQLGNASHGLLRFATYAADEVAPDSVTLRAPVVPQTGYPFHLETRVTYRVAERGIEVRHEITNVGGEDAPVAVGTHPYLQISDVATSDLTVEIDAATRYLLDDRKLPVGTAPVDAAHDLRTPRRVGDLDIDTAYADPVRDDEGRIHGLLRAPDGRTVDLWAGEGFTHLQAFTTDRFPGTPVAIAIEPMTAPADALNSGDGLRWLAPGESWRLVWGIDLVV</sequence>
<protein>
    <submittedName>
        <fullName evidence="2">Aldose 1-epimerase</fullName>
        <ecNumber evidence="2">5.1.3.3</ecNumber>
    </submittedName>
    <submittedName>
        <fullName evidence="1">Galactose mutarotase</fullName>
    </submittedName>
</protein>
<dbReference type="SUPFAM" id="SSF74650">
    <property type="entry name" value="Galactose mutarotase-like"/>
    <property type="match status" value="1"/>
</dbReference>
<dbReference type="CDD" id="cd09022">
    <property type="entry name" value="Aldose_epim_Ec_YihR"/>
    <property type="match status" value="1"/>
</dbReference>
<evidence type="ECO:0000313" key="3">
    <source>
        <dbReference type="Proteomes" id="UP000033451"/>
    </source>
</evidence>
<dbReference type="RefSeq" id="WP_045247541.1">
    <property type="nucleotide sequence ID" value="NZ_JYIY01000073.1"/>
</dbReference>
<organism evidence="2 3">
    <name type="scientific">Microbacterium ginsengisoli</name>
    <dbReference type="NCBI Taxonomy" id="400772"/>
    <lineage>
        <taxon>Bacteria</taxon>
        <taxon>Bacillati</taxon>
        <taxon>Actinomycetota</taxon>
        <taxon>Actinomycetes</taxon>
        <taxon>Micrococcales</taxon>
        <taxon>Microbacteriaceae</taxon>
        <taxon>Microbacterium</taxon>
    </lineage>
</organism>
<keyword evidence="2" id="KW-0413">Isomerase</keyword>
<evidence type="ECO:0000313" key="1">
    <source>
        <dbReference type="EMBL" id="HAN23290.1"/>
    </source>
</evidence>
<dbReference type="InterPro" id="IPR008183">
    <property type="entry name" value="Aldose_1/G6P_1-epimerase"/>
</dbReference>
<dbReference type="Gene3D" id="2.70.98.10">
    <property type="match status" value="1"/>
</dbReference>
<accession>A0A0F0LYZ1</accession>
<dbReference type="Proteomes" id="UP000033451">
    <property type="component" value="Unassembled WGS sequence"/>
</dbReference>
<reference evidence="2 3" key="1">
    <citation type="submission" date="2015-02" db="EMBL/GenBank/DDBJ databases">
        <title>Draft genome sequences of ten Microbacterium spp. with emphasis on heavy metal contaminated environments.</title>
        <authorList>
            <person name="Corretto E."/>
        </authorList>
    </citation>
    <scope>NUCLEOTIDE SEQUENCE [LARGE SCALE GENOMIC DNA]</scope>
    <source>
        <strain evidence="2 3">DSM 18659</strain>
    </source>
</reference>
<dbReference type="OrthoDB" id="4739604at2"/>
<dbReference type="EMBL" id="DMNG01000024">
    <property type="protein sequence ID" value="HAN23290.1"/>
    <property type="molecule type" value="Genomic_DNA"/>
</dbReference>
<comment type="caution">
    <text evidence="2">The sequence shown here is derived from an EMBL/GenBank/DDBJ whole genome shotgun (WGS) entry which is preliminary data.</text>
</comment>
<dbReference type="PATRIC" id="fig|400772.4.peg.1644"/>
<proteinExistence type="predicted"/>
<dbReference type="GO" id="GO:0005975">
    <property type="term" value="P:carbohydrate metabolic process"/>
    <property type="evidence" value="ECO:0007669"/>
    <property type="project" value="InterPro"/>
</dbReference>
<gene>
    <name evidence="2" type="primary">galM_2</name>
    <name evidence="1" type="ORF">DCP95_01795</name>
    <name evidence="2" type="ORF">RR49_01624</name>
</gene>
<dbReference type="EMBL" id="JYIY01000073">
    <property type="protein sequence ID" value="KJL36611.1"/>
    <property type="molecule type" value="Genomic_DNA"/>
</dbReference>
<dbReference type="AlphaFoldDB" id="A0A0F0LYZ1"/>
<evidence type="ECO:0000313" key="4">
    <source>
        <dbReference type="Proteomes" id="UP000257479"/>
    </source>
</evidence>
<dbReference type="InterPro" id="IPR011013">
    <property type="entry name" value="Gal_mutarotase_sf_dom"/>
</dbReference>
<dbReference type="STRING" id="400772.RR49_01624"/>
<name>A0A0F0LYZ1_9MICO</name>
<reference evidence="1 4" key="2">
    <citation type="journal article" date="2018" name="Nat. Biotechnol.">
        <title>A standardized bacterial taxonomy based on genome phylogeny substantially revises the tree of life.</title>
        <authorList>
            <person name="Parks D.H."/>
            <person name="Chuvochina M."/>
            <person name="Waite D.W."/>
            <person name="Rinke C."/>
            <person name="Skarshewski A."/>
            <person name="Chaumeil P.A."/>
            <person name="Hugenholtz P."/>
        </authorList>
    </citation>
    <scope>NUCLEOTIDE SEQUENCE [LARGE SCALE GENOMIC DNA]</scope>
    <source>
        <strain evidence="1">UBA9152</strain>
    </source>
</reference>
<keyword evidence="3" id="KW-1185">Reference proteome</keyword>
<dbReference type="Pfam" id="PF01263">
    <property type="entry name" value="Aldose_epim"/>
    <property type="match status" value="1"/>
</dbReference>
<dbReference type="InterPro" id="IPR037480">
    <property type="entry name" value="YihR-like"/>
</dbReference>
<dbReference type="GO" id="GO:0004034">
    <property type="term" value="F:aldose 1-epimerase activity"/>
    <property type="evidence" value="ECO:0007669"/>
    <property type="project" value="UniProtKB-EC"/>
</dbReference>
<dbReference type="InterPro" id="IPR014718">
    <property type="entry name" value="GH-type_carb-bd"/>
</dbReference>
<dbReference type="EC" id="5.1.3.3" evidence="2"/>
<dbReference type="Proteomes" id="UP000257479">
    <property type="component" value="Unassembled WGS sequence"/>
</dbReference>
<dbReference type="GO" id="GO:0030246">
    <property type="term" value="F:carbohydrate binding"/>
    <property type="evidence" value="ECO:0007669"/>
    <property type="project" value="InterPro"/>
</dbReference>
<evidence type="ECO:0000313" key="2">
    <source>
        <dbReference type="EMBL" id="KJL36611.1"/>
    </source>
</evidence>